<evidence type="ECO:0000256" key="3">
    <source>
        <dbReference type="ARBA" id="ARBA00023055"/>
    </source>
</evidence>
<dbReference type="EMBL" id="MJEQ01037185">
    <property type="protein sequence ID" value="OIT05110.1"/>
    <property type="molecule type" value="Genomic_DNA"/>
</dbReference>
<feature type="domain" description="C2" evidence="6">
    <location>
        <begin position="599"/>
        <end position="712"/>
    </location>
</feature>
<dbReference type="InterPro" id="IPR035892">
    <property type="entry name" value="C2_domain_sf"/>
</dbReference>
<dbReference type="PROSITE" id="PS50004">
    <property type="entry name" value="C2"/>
    <property type="match status" value="2"/>
</dbReference>
<keyword evidence="3" id="KW-0445">Lipid transport</keyword>
<keyword evidence="4" id="KW-0446">Lipid-binding</keyword>
<keyword evidence="2" id="KW-0813">Transport</keyword>
<evidence type="ECO:0000256" key="1">
    <source>
        <dbReference type="ARBA" id="ARBA00004370"/>
    </source>
</evidence>
<accession>A0A1J6IJR1</accession>
<dbReference type="Gene3D" id="2.60.40.150">
    <property type="entry name" value="C2 domain"/>
    <property type="match status" value="3"/>
</dbReference>
<dbReference type="CDD" id="cd21669">
    <property type="entry name" value="SMP_SF"/>
    <property type="match status" value="1"/>
</dbReference>
<feature type="domain" description="SMP-LTD" evidence="7">
    <location>
        <begin position="93"/>
        <end position="279"/>
    </location>
</feature>
<dbReference type="KEGG" id="nau:109223887"/>
<dbReference type="SMR" id="A0A1J6IJR1"/>
<gene>
    <name evidence="8" type="primary">SYT4_3</name>
    <name evidence="8" type="ORF">A4A49_24088</name>
</gene>
<dbReference type="STRING" id="49451.A0A1J6IJR1"/>
<proteinExistence type="predicted"/>
<evidence type="ECO:0000256" key="5">
    <source>
        <dbReference type="ARBA" id="ARBA00023136"/>
    </source>
</evidence>
<evidence type="ECO:0000313" key="9">
    <source>
        <dbReference type="Proteomes" id="UP000187609"/>
    </source>
</evidence>
<dbReference type="PROSITE" id="PS51847">
    <property type="entry name" value="SMP"/>
    <property type="match status" value="1"/>
</dbReference>
<dbReference type="SMART" id="SM00239">
    <property type="entry name" value="C2"/>
    <property type="match status" value="3"/>
</dbReference>
<name>A0A1J6IJR1_NICAT</name>
<dbReference type="SUPFAM" id="SSF49562">
    <property type="entry name" value="C2 domain (Calcium/lipid-binding domain, CaLB)"/>
    <property type="match status" value="3"/>
</dbReference>
<comment type="subcellular location">
    <subcellularLocation>
        <location evidence="1">Membrane</location>
    </subcellularLocation>
</comment>
<keyword evidence="5" id="KW-0472">Membrane</keyword>
<dbReference type="GO" id="GO:0006869">
    <property type="term" value="P:lipid transport"/>
    <property type="evidence" value="ECO:0007669"/>
    <property type="project" value="UniProtKB-KW"/>
</dbReference>
<dbReference type="Gramene" id="OIT05110">
    <property type="protein sequence ID" value="OIT05110"/>
    <property type="gene ID" value="A4A49_24088"/>
</dbReference>
<reference evidence="8" key="1">
    <citation type="submission" date="2016-11" db="EMBL/GenBank/DDBJ databases">
        <title>The genome of Nicotiana attenuata.</title>
        <authorList>
            <person name="Xu S."/>
            <person name="Brockmoeller T."/>
            <person name="Gaquerel E."/>
            <person name="Navarro A."/>
            <person name="Kuhl H."/>
            <person name="Gase K."/>
            <person name="Ling Z."/>
            <person name="Zhou W."/>
            <person name="Kreitzer C."/>
            <person name="Stanke M."/>
            <person name="Tang H."/>
            <person name="Lyons E."/>
            <person name="Pandey P."/>
            <person name="Pandey S.P."/>
            <person name="Timmermann B."/>
            <person name="Baldwin I.T."/>
        </authorList>
    </citation>
    <scope>NUCLEOTIDE SEQUENCE [LARGE SCALE GENOMIC DNA]</scope>
    <source>
        <strain evidence="8">UT</strain>
    </source>
</reference>
<dbReference type="OrthoDB" id="270970at2759"/>
<organism evidence="8 9">
    <name type="scientific">Nicotiana attenuata</name>
    <name type="common">Coyote tobacco</name>
    <dbReference type="NCBI Taxonomy" id="49451"/>
    <lineage>
        <taxon>Eukaryota</taxon>
        <taxon>Viridiplantae</taxon>
        <taxon>Streptophyta</taxon>
        <taxon>Embryophyta</taxon>
        <taxon>Tracheophyta</taxon>
        <taxon>Spermatophyta</taxon>
        <taxon>Magnoliopsida</taxon>
        <taxon>eudicotyledons</taxon>
        <taxon>Gunneridae</taxon>
        <taxon>Pentapetalae</taxon>
        <taxon>asterids</taxon>
        <taxon>lamiids</taxon>
        <taxon>Solanales</taxon>
        <taxon>Solanaceae</taxon>
        <taxon>Nicotianoideae</taxon>
        <taxon>Nicotianeae</taxon>
        <taxon>Nicotiana</taxon>
    </lineage>
</organism>
<dbReference type="PANTHER" id="PTHR47264">
    <property type="entry name" value="OS01G0128800 PROTEIN"/>
    <property type="match status" value="1"/>
</dbReference>
<keyword evidence="9" id="KW-1185">Reference proteome</keyword>
<feature type="domain" description="C2" evidence="6">
    <location>
        <begin position="462"/>
        <end position="581"/>
    </location>
</feature>
<dbReference type="InterPro" id="IPR000008">
    <property type="entry name" value="C2_dom"/>
</dbReference>
<dbReference type="Proteomes" id="UP000187609">
    <property type="component" value="Unassembled WGS sequence"/>
</dbReference>
<dbReference type="Pfam" id="PF00168">
    <property type="entry name" value="C2"/>
    <property type="match status" value="3"/>
</dbReference>
<evidence type="ECO:0000313" key="8">
    <source>
        <dbReference type="EMBL" id="OIT05110.1"/>
    </source>
</evidence>
<evidence type="ECO:0000256" key="2">
    <source>
        <dbReference type="ARBA" id="ARBA00022448"/>
    </source>
</evidence>
<comment type="caution">
    <text evidence="8">The sequence shown here is derived from an EMBL/GenBank/DDBJ whole genome shotgun (WGS) entry which is preliminary data.</text>
</comment>
<evidence type="ECO:0000259" key="6">
    <source>
        <dbReference type="PROSITE" id="PS50004"/>
    </source>
</evidence>
<dbReference type="OMA" id="HCEWLNR"/>
<evidence type="ECO:0000259" key="7">
    <source>
        <dbReference type="PROSITE" id="PS51847"/>
    </source>
</evidence>
<dbReference type="GO" id="GO:0016020">
    <property type="term" value="C:membrane"/>
    <property type="evidence" value="ECO:0007669"/>
    <property type="project" value="UniProtKB-SubCell"/>
</dbReference>
<protein>
    <submittedName>
        <fullName evidence="8">Synaptotagmin-4</fullName>
    </submittedName>
</protein>
<dbReference type="GeneID" id="109223887"/>
<sequence length="830" mass="93628">MVKKKRASCLDVRQAMDFLNQLLADKPILPFVIPIFLVVWGIEKWIFSLTNWVPLAVAVWAVFQYGSYQRKILAEDLNKKWMQVLLETSPTTPLEQCEWLNKLLIEIWPTYMSPRLSLRFSSIVERRMKQRKPKLIEKIELLEFSLGSKPPLLGLRGIRWSTSGDQRIVHLGFDWDTTDISIMLLAKLGKPLMGTARIVINSIHIKGDLRLVPVLDGRAFLYSFVAPPEVRIGVAFGSGGSQSLPATELPGVSAWLVKLVNDSLSKRMVEPRRNCFSLPAVNLFKRAVAGVLSVTVMSASKLSRSNLRSSPSRKQSSSTDGYVENLHDYKDLRTFVEVELEELTRKTDVRPGSCPRWDSKFNMTLHEDAGTIRFNLFECTPGSVKYDYLTSCEIKMRYVADDSTIFWAAGAVSAAIARRAEFCGKEIEMTVPFEGINSGELTVKLILKEWQFADGSDSSNGLPISSQHSLNGTSSFLPRTGRKISVTIVEGKDLPSKDKFGKPGSGCYVKFQYGKALKKTRTVSHTSDPTWNQKFEFDEISGGEYLKIKCFIEEMFGDENIGSARVSLEGLIEGSPRDVWIPLEKVNSGELRLQIEAIRVDDYEGSKGSNGSSSNGWVEVALIEAKDLVAADLRGTSDPYVRVQYGNLKRRTKVMYKTLHPQWHQTLEFPDDGSPLELHVKDHNHLLPTASIGDCVVEYQRLPPNQMFDKWIPLQNVKKGEIHIQVTRKVPDLEKKTSVDSESSVTKARRQISNQMKQMMIKFQSFIEDDDLEGLSASLHEMESLHDSQEEFMVQLETEQTLLLNKINELGQEIINSSPSYALGRRPTFP</sequence>
<evidence type="ECO:0000256" key="4">
    <source>
        <dbReference type="ARBA" id="ARBA00023121"/>
    </source>
</evidence>
<dbReference type="PANTHER" id="PTHR47264:SF3">
    <property type="entry name" value="SYNAPTOTAGMIN-5 ISOFORM X1"/>
    <property type="match status" value="1"/>
</dbReference>
<dbReference type="GO" id="GO:0008289">
    <property type="term" value="F:lipid binding"/>
    <property type="evidence" value="ECO:0007669"/>
    <property type="project" value="UniProtKB-KW"/>
</dbReference>
<dbReference type="CDD" id="cd00030">
    <property type="entry name" value="C2"/>
    <property type="match status" value="2"/>
</dbReference>
<dbReference type="AlphaFoldDB" id="A0A1J6IJR1"/>
<dbReference type="InterPro" id="IPR031468">
    <property type="entry name" value="SMP_LBD"/>
</dbReference>